<reference evidence="3" key="1">
    <citation type="submission" date="2016-10" db="EMBL/GenBank/DDBJ databases">
        <authorList>
            <person name="Varghese N."/>
            <person name="Submissions S."/>
        </authorList>
    </citation>
    <scope>NUCLEOTIDE SEQUENCE [LARGE SCALE GENOMIC DNA]</scope>
    <source>
        <strain evidence="3">CGMCC 1.12041</strain>
    </source>
</reference>
<dbReference type="Proteomes" id="UP000198639">
    <property type="component" value="Unassembled WGS sequence"/>
</dbReference>
<dbReference type="NCBIfam" id="TIGR02001">
    <property type="entry name" value="gcw_chp"/>
    <property type="match status" value="1"/>
</dbReference>
<evidence type="ECO:0000256" key="1">
    <source>
        <dbReference type="SAM" id="SignalP"/>
    </source>
</evidence>
<keyword evidence="3" id="KW-1185">Reference proteome</keyword>
<dbReference type="EMBL" id="FOLD01000029">
    <property type="protein sequence ID" value="SFD59338.1"/>
    <property type="molecule type" value="Genomic_DNA"/>
</dbReference>
<evidence type="ECO:0000313" key="2">
    <source>
        <dbReference type="EMBL" id="SFD59338.1"/>
    </source>
</evidence>
<feature type="signal peptide" evidence="1">
    <location>
        <begin position="1"/>
        <end position="21"/>
    </location>
</feature>
<protein>
    <submittedName>
        <fullName evidence="2">Uncharacterized protein</fullName>
    </submittedName>
</protein>
<evidence type="ECO:0000313" key="3">
    <source>
        <dbReference type="Proteomes" id="UP000198639"/>
    </source>
</evidence>
<dbReference type="InterPro" id="IPR010239">
    <property type="entry name" value="CHP02001"/>
</dbReference>
<gene>
    <name evidence="2" type="ORF">SAMN05216204_12947</name>
</gene>
<accession>A0A1I1TQ53</accession>
<proteinExistence type="predicted"/>
<dbReference type="RefSeq" id="WP_091876315.1">
    <property type="nucleotide sequence ID" value="NZ_FOLD01000029.1"/>
</dbReference>
<dbReference type="OrthoDB" id="9793561at2"/>
<dbReference type="STRING" id="1164594.SAMN05216204_12947"/>
<dbReference type="AlphaFoldDB" id="A0A1I1TQ53"/>
<organism evidence="2 3">
    <name type="scientific">Massilia yuzhufengensis</name>
    <dbReference type="NCBI Taxonomy" id="1164594"/>
    <lineage>
        <taxon>Bacteria</taxon>
        <taxon>Pseudomonadati</taxon>
        <taxon>Pseudomonadota</taxon>
        <taxon>Betaproteobacteria</taxon>
        <taxon>Burkholderiales</taxon>
        <taxon>Oxalobacteraceae</taxon>
        <taxon>Telluria group</taxon>
        <taxon>Massilia</taxon>
    </lineage>
</organism>
<dbReference type="Pfam" id="PF09694">
    <property type="entry name" value="Gcw_chp"/>
    <property type="match status" value="1"/>
</dbReference>
<keyword evidence="1" id="KW-0732">Signal</keyword>
<name>A0A1I1TQ53_9BURK</name>
<sequence>MKALTPAIFAALAMSAGAAHADTSFNLAATSDYRYRGISQTRLQPALQGGADHAHASGWYLGAWASTIKWVEDAGGDGKLELDLYGGKRGQLGAGLGYDVGVLRYLYAGNGLGAVPGFANADTTEIYGQLGYGPAYIKYSHATTNLFGFVDSKDSGYLDIGANIDAGHGVTLLLHAGRQRVARNGLASYTDWKIGASRSHGRATLTLAAIGANADRRAYASPANGKFMGKAALQLSVAATF</sequence>
<feature type="chain" id="PRO_5011549282" evidence="1">
    <location>
        <begin position="22"/>
        <end position="241"/>
    </location>
</feature>